<dbReference type="OrthoDB" id="3252095at2"/>
<gene>
    <name evidence="2" type="ORF">A8926_2243</name>
</gene>
<dbReference type="STRING" id="994479.GCA_000194155_01833"/>
<dbReference type="RefSeq" id="WP_010693818.1">
    <property type="nucleotide sequence ID" value="NZ_CP061007.1"/>
</dbReference>
<evidence type="ECO:0000313" key="2">
    <source>
        <dbReference type="EMBL" id="PKW14614.1"/>
    </source>
</evidence>
<evidence type="ECO:0000259" key="1">
    <source>
        <dbReference type="Pfam" id="PF13349"/>
    </source>
</evidence>
<dbReference type="AlphaFoldDB" id="A0A2N3XVB2"/>
<reference evidence="2" key="1">
    <citation type="submission" date="2017-12" db="EMBL/GenBank/DDBJ databases">
        <title>Sequencing the genomes of 1000 Actinobacteria strains.</title>
        <authorList>
            <person name="Klenk H.-P."/>
        </authorList>
    </citation>
    <scope>NUCLEOTIDE SEQUENCE [LARGE SCALE GENOMIC DNA]</scope>
    <source>
        <strain evidence="2">DSM 44228</strain>
    </source>
</reference>
<evidence type="ECO:0000313" key="3">
    <source>
        <dbReference type="Proteomes" id="UP000233786"/>
    </source>
</evidence>
<sequence length="286" mass="29800">MPTFDTPEPISANVDVVLGDVRIVAGDRTDTVVEVRPTDASREADVKAAELTRVEFSNGELVVKTSKRWRHYGNRDGGSVDVVIELPAGSKVEGTSALGDFRSEGRLGKCRFRASMGSIRLDTTGPLNVKTGTGAVNVERVDGPAEATTGSGELRIGKVDGTGVLKNSNGDTGIGEISGDVRLNSANGGISIGRAHASVDAKTANGDIRIHEVARGTVVLATAVGELEIGIREGTAAYLDLNSMGGRVSNSLDAAEAPGKSEETVEVSARTMTGGIVVRRSWNVDE</sequence>
<dbReference type="Pfam" id="PF13349">
    <property type="entry name" value="DUF4097"/>
    <property type="match status" value="1"/>
</dbReference>
<dbReference type="InterPro" id="IPR025164">
    <property type="entry name" value="Toastrack_DUF4097"/>
</dbReference>
<comment type="caution">
    <text evidence="2">The sequence shown here is derived from an EMBL/GenBank/DDBJ whole genome shotgun (WGS) entry which is preliminary data.</text>
</comment>
<organism evidence="2 3">
    <name type="scientific">Saccharopolyspora spinosa</name>
    <dbReference type="NCBI Taxonomy" id="60894"/>
    <lineage>
        <taxon>Bacteria</taxon>
        <taxon>Bacillati</taxon>
        <taxon>Actinomycetota</taxon>
        <taxon>Actinomycetes</taxon>
        <taxon>Pseudonocardiales</taxon>
        <taxon>Pseudonocardiaceae</taxon>
        <taxon>Saccharopolyspora</taxon>
    </lineage>
</organism>
<name>A0A2N3XVB2_SACSN</name>
<dbReference type="Proteomes" id="UP000233786">
    <property type="component" value="Unassembled WGS sequence"/>
</dbReference>
<dbReference type="EMBL" id="PJNB01000001">
    <property type="protein sequence ID" value="PKW14614.1"/>
    <property type="molecule type" value="Genomic_DNA"/>
</dbReference>
<protein>
    <submittedName>
        <fullName evidence="2">Adhesin</fullName>
    </submittedName>
</protein>
<feature type="domain" description="DUF4097" evidence="1">
    <location>
        <begin position="20"/>
        <end position="254"/>
    </location>
</feature>
<keyword evidence="3" id="KW-1185">Reference proteome</keyword>
<proteinExistence type="predicted"/>
<accession>A0A2N3XVB2</accession>
<dbReference type="Gene3D" id="2.160.20.120">
    <property type="match status" value="1"/>
</dbReference>